<sequence>MASIGYLEVFLGVVSFVLINRITNKGVLPKAWPIIGLVPQFLLHVNDFHEWVSEIMEGSGRNFLGRGVVYLHSDMLFTVDPANINFMLTVDFENFPKGPEYKRIFEVLGDGIFNSDFGSWKSQRRMAQSFLSHSKTVRFLGEVMREKIENVLAKMLDEFSKRRTIIDLQDLFDRLSLDLTCKLVTGFDQESLRIDLPGVKFSKALEEVEEAIFYRHVFPECTWKLQKRIGIGMESKLERAWQILDETAAEFIKLKRESLKNGVRQSETEQGMDMLKS</sequence>
<reference evidence="2" key="1">
    <citation type="journal article" date="2023" name="Front. Plant Sci.">
        <title>Chromosomal-level genome assembly of Melastoma candidum provides insights into trichome evolution.</title>
        <authorList>
            <person name="Zhong Y."/>
            <person name="Wu W."/>
            <person name="Sun C."/>
            <person name="Zou P."/>
            <person name="Liu Y."/>
            <person name="Dai S."/>
            <person name="Zhou R."/>
        </authorList>
    </citation>
    <scope>NUCLEOTIDE SEQUENCE [LARGE SCALE GENOMIC DNA]</scope>
</reference>
<dbReference type="EMBL" id="CM042881">
    <property type="protein sequence ID" value="KAI4385218.1"/>
    <property type="molecule type" value="Genomic_DNA"/>
</dbReference>
<protein>
    <submittedName>
        <fullName evidence="1">Uncharacterized protein</fullName>
    </submittedName>
</protein>
<comment type="caution">
    <text evidence="1">The sequence shown here is derived from an EMBL/GenBank/DDBJ whole genome shotgun (WGS) entry which is preliminary data.</text>
</comment>
<accession>A0ACB9S6K6</accession>
<name>A0ACB9S6K6_9MYRT</name>
<dbReference type="Proteomes" id="UP001057402">
    <property type="component" value="Chromosome 2"/>
</dbReference>
<evidence type="ECO:0000313" key="2">
    <source>
        <dbReference type="Proteomes" id="UP001057402"/>
    </source>
</evidence>
<gene>
    <name evidence="1" type="ORF">MLD38_003272</name>
</gene>
<evidence type="ECO:0000313" key="1">
    <source>
        <dbReference type="EMBL" id="KAI4385218.1"/>
    </source>
</evidence>
<organism evidence="1 2">
    <name type="scientific">Melastoma candidum</name>
    <dbReference type="NCBI Taxonomy" id="119954"/>
    <lineage>
        <taxon>Eukaryota</taxon>
        <taxon>Viridiplantae</taxon>
        <taxon>Streptophyta</taxon>
        <taxon>Embryophyta</taxon>
        <taxon>Tracheophyta</taxon>
        <taxon>Spermatophyta</taxon>
        <taxon>Magnoliopsida</taxon>
        <taxon>eudicotyledons</taxon>
        <taxon>Gunneridae</taxon>
        <taxon>Pentapetalae</taxon>
        <taxon>rosids</taxon>
        <taxon>malvids</taxon>
        <taxon>Myrtales</taxon>
        <taxon>Melastomataceae</taxon>
        <taxon>Melastomatoideae</taxon>
        <taxon>Melastomateae</taxon>
        <taxon>Melastoma</taxon>
    </lineage>
</organism>
<keyword evidence="2" id="KW-1185">Reference proteome</keyword>
<proteinExistence type="predicted"/>